<dbReference type="RefSeq" id="WP_238233729.1">
    <property type="nucleotide sequence ID" value="NZ_BPQQ01000008.1"/>
</dbReference>
<dbReference type="InterPro" id="IPR001633">
    <property type="entry name" value="EAL_dom"/>
</dbReference>
<feature type="transmembrane region" description="Helical" evidence="1">
    <location>
        <begin position="89"/>
        <end position="109"/>
    </location>
</feature>
<dbReference type="SUPFAM" id="SSF141868">
    <property type="entry name" value="EAL domain-like"/>
    <property type="match status" value="1"/>
</dbReference>
<dbReference type="NCBIfam" id="TIGR00229">
    <property type="entry name" value="sensory_box"/>
    <property type="match status" value="1"/>
</dbReference>
<dbReference type="PANTHER" id="PTHR44757:SF2">
    <property type="entry name" value="BIOFILM ARCHITECTURE MAINTENANCE PROTEIN MBAA"/>
    <property type="match status" value="1"/>
</dbReference>
<dbReference type="Pfam" id="PF03707">
    <property type="entry name" value="MHYT"/>
    <property type="match status" value="1"/>
</dbReference>
<dbReference type="InterPro" id="IPR000014">
    <property type="entry name" value="PAS"/>
</dbReference>
<comment type="caution">
    <text evidence="5">The sequence shown here is derived from an EMBL/GenBank/DDBJ whole genome shotgun (WGS) entry which is preliminary data.</text>
</comment>
<dbReference type="PROSITE" id="PS50883">
    <property type="entry name" value="EAL"/>
    <property type="match status" value="1"/>
</dbReference>
<feature type="transmembrane region" description="Helical" evidence="1">
    <location>
        <begin position="116"/>
        <end position="135"/>
    </location>
</feature>
<dbReference type="Gene3D" id="3.20.20.450">
    <property type="entry name" value="EAL domain"/>
    <property type="match status" value="1"/>
</dbReference>
<evidence type="ECO:0000259" key="2">
    <source>
        <dbReference type="PROSITE" id="PS50883"/>
    </source>
</evidence>
<dbReference type="InterPro" id="IPR005330">
    <property type="entry name" value="MHYT_dom"/>
</dbReference>
<dbReference type="InterPro" id="IPR000160">
    <property type="entry name" value="GGDEF_dom"/>
</dbReference>
<dbReference type="PROSITE" id="PS50887">
    <property type="entry name" value="GGDEF"/>
    <property type="match status" value="1"/>
</dbReference>
<evidence type="ECO:0000256" key="1">
    <source>
        <dbReference type="PROSITE-ProRule" id="PRU00244"/>
    </source>
</evidence>
<dbReference type="Pfam" id="PF13426">
    <property type="entry name" value="PAS_9"/>
    <property type="match status" value="1"/>
</dbReference>
<accession>A0ABQ4S6I1</accession>
<keyword evidence="1" id="KW-0812">Transmembrane</keyword>
<dbReference type="EMBL" id="BPQQ01000008">
    <property type="protein sequence ID" value="GJD98781.1"/>
    <property type="molecule type" value="Genomic_DNA"/>
</dbReference>
<dbReference type="SUPFAM" id="SSF55073">
    <property type="entry name" value="Nucleotide cyclase"/>
    <property type="match status" value="1"/>
</dbReference>
<feature type="domain" description="MHYT" evidence="4">
    <location>
        <begin position="12"/>
        <end position="204"/>
    </location>
</feature>
<proteinExistence type="predicted"/>
<sequence length="808" mass="85485">MYRLLTCITDEHIPGLLALNGLIGFATAYTLFSLMAVARRRQASWPVAPHLLARHLVVGVAAGGGMWSTHVLGMLAYDPAGLSLGFEAGSMAAAFGLGILLVCATLAIARSPRAGAPALAAVLLALGFAGLHLLGLEGTVVPGRIVWDLPLAGAAVAAGAGLSALAMTLGLGRPGLPARLAASALLTLGICGMHVLALAAATVVPDAAITVPALMVPREAAAWCVAAACALLLHLAAHSLVADARAAALEVALDRLRALTEAAFEGIAICRDGVILDVNPSFCRLVGRTADALRGGSLDGLTEPGSPPLRAACGMGEEPDSLETLLRRAEGDAVPVEVRAKPWRDGTSVLAVNSLREQREADRRLRRIAVRDLATGLPNRVAFDAALRAQITACVRSNAAFALHRIDLDRFKDINVVIGHAAADQVLATLAKRLVQGVEPGTLDRVFRLGDDEFAVIQVGTGPQRPPEAVALQIVEHLSAPVVVADRQVPVSVSVGIALWPEDGSGAEMLLRRSGLALDRAKLDGGSRHCRFDDSLVGAIEARRALQADLAEGLRADAFSVVYLPVVSFATRRVVGHEALLRWHHPILGEIPPSRFIPLAEASGAIVDLGRFVLREACRAAVTWEGAPLVCVNVSGVQLRTDEIVALVDATLAETGLPPQRLQLDVTETILIDDRHRIAQRLEALRRRGIRVALDDFGKGLSSLQLPRDIPFDAVKLDVSVIGSLLVHREQRGVVEAMIRLLHQLGRVIVAEGVETKEQWDVLQRAGCDFAQGSLFGTPRPAPLTGDVLLESLPQVTRLADHARRRQG</sequence>
<dbReference type="Gene3D" id="3.30.70.270">
    <property type="match status" value="1"/>
</dbReference>
<dbReference type="InterPro" id="IPR035965">
    <property type="entry name" value="PAS-like_dom_sf"/>
</dbReference>
<evidence type="ECO:0000259" key="4">
    <source>
        <dbReference type="PROSITE" id="PS50924"/>
    </source>
</evidence>
<dbReference type="SUPFAM" id="SSF55785">
    <property type="entry name" value="PYP-like sensor domain (PAS domain)"/>
    <property type="match status" value="1"/>
</dbReference>
<protein>
    <submittedName>
        <fullName evidence="5">Signaling protein</fullName>
    </submittedName>
</protein>
<dbReference type="Proteomes" id="UP001055153">
    <property type="component" value="Unassembled WGS sequence"/>
</dbReference>
<keyword evidence="1" id="KW-0472">Membrane</keyword>
<gene>
    <name evidence="5" type="ORF">GMJLKIPL_0692</name>
</gene>
<evidence type="ECO:0000313" key="6">
    <source>
        <dbReference type="Proteomes" id="UP001055153"/>
    </source>
</evidence>
<dbReference type="InterPro" id="IPR043128">
    <property type="entry name" value="Rev_trsase/Diguanyl_cyclase"/>
</dbReference>
<dbReference type="SMART" id="SM00052">
    <property type="entry name" value="EAL"/>
    <property type="match status" value="1"/>
</dbReference>
<feature type="transmembrane region" description="Helical" evidence="1">
    <location>
        <begin position="180"/>
        <end position="200"/>
    </location>
</feature>
<keyword evidence="6" id="KW-1185">Reference proteome</keyword>
<dbReference type="InterPro" id="IPR035919">
    <property type="entry name" value="EAL_sf"/>
</dbReference>
<dbReference type="CDD" id="cd01948">
    <property type="entry name" value="EAL"/>
    <property type="match status" value="1"/>
</dbReference>
<dbReference type="SMART" id="SM00091">
    <property type="entry name" value="PAS"/>
    <property type="match status" value="1"/>
</dbReference>
<keyword evidence="1" id="KW-1133">Transmembrane helix</keyword>
<dbReference type="CDD" id="cd01949">
    <property type="entry name" value="GGDEF"/>
    <property type="match status" value="1"/>
</dbReference>
<dbReference type="Pfam" id="PF00990">
    <property type="entry name" value="GGDEF"/>
    <property type="match status" value="1"/>
</dbReference>
<dbReference type="NCBIfam" id="TIGR00254">
    <property type="entry name" value="GGDEF"/>
    <property type="match status" value="1"/>
</dbReference>
<dbReference type="Pfam" id="PF00563">
    <property type="entry name" value="EAL"/>
    <property type="match status" value="1"/>
</dbReference>
<organism evidence="5 6">
    <name type="scientific">Methylobacterium isbiliense</name>
    <dbReference type="NCBI Taxonomy" id="315478"/>
    <lineage>
        <taxon>Bacteria</taxon>
        <taxon>Pseudomonadati</taxon>
        <taxon>Pseudomonadota</taxon>
        <taxon>Alphaproteobacteria</taxon>
        <taxon>Hyphomicrobiales</taxon>
        <taxon>Methylobacteriaceae</taxon>
        <taxon>Methylobacterium</taxon>
    </lineage>
</organism>
<reference evidence="5" key="1">
    <citation type="journal article" date="2021" name="Front. Microbiol.">
        <title>Comprehensive Comparative Genomics and Phenotyping of Methylobacterium Species.</title>
        <authorList>
            <person name="Alessa O."/>
            <person name="Ogura Y."/>
            <person name="Fujitani Y."/>
            <person name="Takami H."/>
            <person name="Hayashi T."/>
            <person name="Sahin N."/>
            <person name="Tani A."/>
        </authorList>
    </citation>
    <scope>NUCLEOTIDE SEQUENCE</scope>
    <source>
        <strain evidence="5">DSM 17168</strain>
    </source>
</reference>
<evidence type="ECO:0000313" key="5">
    <source>
        <dbReference type="EMBL" id="GJD98781.1"/>
    </source>
</evidence>
<dbReference type="PANTHER" id="PTHR44757">
    <property type="entry name" value="DIGUANYLATE CYCLASE DGCP"/>
    <property type="match status" value="1"/>
</dbReference>
<reference evidence="5" key="2">
    <citation type="submission" date="2021-08" db="EMBL/GenBank/DDBJ databases">
        <authorList>
            <person name="Tani A."/>
            <person name="Ola A."/>
            <person name="Ogura Y."/>
            <person name="Katsura K."/>
            <person name="Hayashi T."/>
        </authorList>
    </citation>
    <scope>NUCLEOTIDE SEQUENCE</scope>
    <source>
        <strain evidence="5">DSM 17168</strain>
    </source>
</reference>
<feature type="transmembrane region" description="Helical" evidence="1">
    <location>
        <begin position="12"/>
        <end position="35"/>
    </location>
</feature>
<feature type="domain" description="EAL" evidence="2">
    <location>
        <begin position="543"/>
        <end position="793"/>
    </location>
</feature>
<evidence type="ECO:0000259" key="3">
    <source>
        <dbReference type="PROSITE" id="PS50887"/>
    </source>
</evidence>
<dbReference type="CDD" id="cd00130">
    <property type="entry name" value="PAS"/>
    <property type="match status" value="1"/>
</dbReference>
<feature type="domain" description="GGDEF" evidence="3">
    <location>
        <begin position="399"/>
        <end position="534"/>
    </location>
</feature>
<dbReference type="PROSITE" id="PS50924">
    <property type="entry name" value="MHYT"/>
    <property type="match status" value="1"/>
</dbReference>
<dbReference type="SMART" id="SM00267">
    <property type="entry name" value="GGDEF"/>
    <property type="match status" value="1"/>
</dbReference>
<feature type="transmembrane region" description="Helical" evidence="1">
    <location>
        <begin position="147"/>
        <end position="168"/>
    </location>
</feature>
<dbReference type="InterPro" id="IPR029787">
    <property type="entry name" value="Nucleotide_cyclase"/>
</dbReference>
<feature type="transmembrane region" description="Helical" evidence="1">
    <location>
        <begin position="56"/>
        <end position="77"/>
    </location>
</feature>
<name>A0ABQ4S6I1_9HYPH</name>
<dbReference type="Gene3D" id="3.30.450.20">
    <property type="entry name" value="PAS domain"/>
    <property type="match status" value="1"/>
</dbReference>
<dbReference type="InterPro" id="IPR052155">
    <property type="entry name" value="Biofilm_reg_signaling"/>
</dbReference>